<reference evidence="2 3" key="1">
    <citation type="submission" date="2024-08" db="EMBL/GenBank/DDBJ databases">
        <authorList>
            <person name="Will J Nash"/>
            <person name="Angela Man"/>
            <person name="Seanna McTaggart"/>
            <person name="Kendall Baker"/>
            <person name="Tom Barker"/>
            <person name="Leah Catchpole"/>
            <person name="Alex Durrant"/>
            <person name="Karim Gharbi"/>
            <person name="Naomi Irish"/>
            <person name="Gemy Kaithakottil"/>
            <person name="Debby Ku"/>
            <person name="Aaliyah Providence"/>
            <person name="Felix Shaw"/>
            <person name="David Swarbreck"/>
            <person name="Chris Watkins"/>
            <person name="Ann M. McCartney"/>
            <person name="Giulio Formenti"/>
            <person name="Alice Mouton"/>
            <person name="Noel Vella"/>
            <person name="Bjorn M von Reumont"/>
            <person name="Adriana Vella"/>
            <person name="Wilfried Haerty"/>
        </authorList>
    </citation>
    <scope>NUCLEOTIDE SEQUENCE [LARGE SCALE GENOMIC DNA]</scope>
</reference>
<dbReference type="EMBL" id="CAXAJV020001293">
    <property type="protein sequence ID" value="CAL7945201.1"/>
    <property type="molecule type" value="Genomic_DNA"/>
</dbReference>
<keyword evidence="3" id="KW-1185">Reference proteome</keyword>
<keyword evidence="1" id="KW-1133">Transmembrane helix</keyword>
<evidence type="ECO:0000256" key="1">
    <source>
        <dbReference type="SAM" id="Phobius"/>
    </source>
</evidence>
<protein>
    <submittedName>
        <fullName evidence="2">Uncharacterized protein</fullName>
    </submittedName>
</protein>
<keyword evidence="1" id="KW-0812">Transmembrane</keyword>
<evidence type="ECO:0000313" key="2">
    <source>
        <dbReference type="EMBL" id="CAL7945201.1"/>
    </source>
</evidence>
<organism evidence="2 3">
    <name type="scientific">Xylocopa violacea</name>
    <name type="common">Violet carpenter bee</name>
    <name type="synonym">Apis violacea</name>
    <dbReference type="NCBI Taxonomy" id="135666"/>
    <lineage>
        <taxon>Eukaryota</taxon>
        <taxon>Metazoa</taxon>
        <taxon>Ecdysozoa</taxon>
        <taxon>Arthropoda</taxon>
        <taxon>Hexapoda</taxon>
        <taxon>Insecta</taxon>
        <taxon>Pterygota</taxon>
        <taxon>Neoptera</taxon>
        <taxon>Endopterygota</taxon>
        <taxon>Hymenoptera</taxon>
        <taxon>Apocrita</taxon>
        <taxon>Aculeata</taxon>
        <taxon>Apoidea</taxon>
        <taxon>Anthophila</taxon>
        <taxon>Apidae</taxon>
        <taxon>Xylocopa</taxon>
        <taxon>Xylocopa</taxon>
    </lineage>
</organism>
<proteinExistence type="predicted"/>
<keyword evidence="1" id="KW-0472">Membrane</keyword>
<feature type="transmembrane region" description="Helical" evidence="1">
    <location>
        <begin position="23"/>
        <end position="44"/>
    </location>
</feature>
<comment type="caution">
    <text evidence="2">The sequence shown here is derived from an EMBL/GenBank/DDBJ whole genome shotgun (WGS) entry which is preliminary data.</text>
</comment>
<evidence type="ECO:0000313" key="3">
    <source>
        <dbReference type="Proteomes" id="UP001642520"/>
    </source>
</evidence>
<dbReference type="Proteomes" id="UP001642520">
    <property type="component" value="Unassembled WGS sequence"/>
</dbReference>
<name>A0ABP1NY83_XYLVO</name>
<gene>
    <name evidence="2" type="ORF">XYLVIOL_LOCUS7070</name>
</gene>
<sequence>MEISTKNIIFSCQQEYSSRQAGITTGIVLACLVPILLLIVFVGFRVLKKQKEEREHEAELNSSRNAEMIRLSKLKEDDDLPWSPSKATEIN</sequence>
<accession>A0ABP1NY83</accession>
<dbReference type="PROSITE" id="PS51257">
    <property type="entry name" value="PROKAR_LIPOPROTEIN"/>
    <property type="match status" value="1"/>
</dbReference>